<dbReference type="GO" id="GO:0003700">
    <property type="term" value="F:DNA-binding transcription factor activity"/>
    <property type="evidence" value="ECO:0007669"/>
    <property type="project" value="InterPro"/>
</dbReference>
<dbReference type="AlphaFoldDB" id="Q971P5"/>
<dbReference type="GeneID" id="1459334"/>
<evidence type="ECO:0000259" key="1">
    <source>
        <dbReference type="PROSITE" id="PS50995"/>
    </source>
</evidence>
<keyword evidence="3" id="KW-1185">Reference proteome</keyword>
<dbReference type="InterPro" id="IPR036388">
    <property type="entry name" value="WH-like_DNA-bd_sf"/>
</dbReference>
<dbReference type="Proteomes" id="UP000001015">
    <property type="component" value="Chromosome"/>
</dbReference>
<name>Q971P5_SULTO</name>
<evidence type="ECO:0000313" key="3">
    <source>
        <dbReference type="Proteomes" id="UP000001015"/>
    </source>
</evidence>
<dbReference type="PATRIC" id="fig|273063.9.peg.1506"/>
<protein>
    <recommendedName>
        <fullName evidence="1">HTH marR-type domain-containing protein</fullName>
    </recommendedName>
</protein>
<dbReference type="RefSeq" id="WP_010979353.1">
    <property type="nucleotide sequence ID" value="NC_003106.2"/>
</dbReference>
<accession>Q971P5</accession>
<dbReference type="SUPFAM" id="SSF46785">
    <property type="entry name" value="Winged helix' DNA-binding domain"/>
    <property type="match status" value="1"/>
</dbReference>
<dbReference type="Gene3D" id="1.10.10.10">
    <property type="entry name" value="Winged helix-like DNA-binding domain superfamily/Winged helix DNA-binding domain"/>
    <property type="match status" value="1"/>
</dbReference>
<dbReference type="EMBL" id="BA000023">
    <property type="protein sequence ID" value="BAB66375.1"/>
    <property type="molecule type" value="Genomic_DNA"/>
</dbReference>
<dbReference type="eggNOG" id="arCOG03423">
    <property type="taxonomic scope" value="Archaea"/>
</dbReference>
<proteinExistence type="predicted"/>
<dbReference type="PROSITE" id="PS50995">
    <property type="entry name" value="HTH_MARR_2"/>
    <property type="match status" value="1"/>
</dbReference>
<dbReference type="InterPro" id="IPR036390">
    <property type="entry name" value="WH_DNA-bd_sf"/>
</dbReference>
<dbReference type="OrthoDB" id="55560at2157"/>
<dbReference type="STRING" id="273063.STK_13175"/>
<dbReference type="InterPro" id="IPR002577">
    <property type="entry name" value="HTH_HxlR"/>
</dbReference>
<organism evidence="2 3">
    <name type="scientific">Sulfurisphaera tokodaii (strain DSM 16993 / JCM 10545 / NBRC 100140 / 7)</name>
    <name type="common">Sulfolobus tokodaii</name>
    <dbReference type="NCBI Taxonomy" id="273063"/>
    <lineage>
        <taxon>Archaea</taxon>
        <taxon>Thermoproteota</taxon>
        <taxon>Thermoprotei</taxon>
        <taxon>Sulfolobales</taxon>
        <taxon>Sulfolobaceae</taxon>
        <taxon>Sulfurisphaera</taxon>
    </lineage>
</organism>
<reference evidence="3" key="1">
    <citation type="journal article" date="2001" name="DNA Res.">
        <title>Complete genome sequence of an aerobic thermoacidophilic Crenarchaeon, Sulfolobus tokodaii strain7.</title>
        <authorList>
            <person name="Kawarabayasi Y."/>
            <person name="Hino Y."/>
            <person name="Horikawa H."/>
            <person name="Jin-no K."/>
            <person name="Takahashi M."/>
            <person name="Sekine M."/>
            <person name="Baba S."/>
            <person name="Ankai A."/>
            <person name="Kosugi H."/>
            <person name="Hosoyama A."/>
            <person name="Fukui S."/>
            <person name="Nagai Y."/>
            <person name="Nishijima K."/>
            <person name="Otsuka R."/>
            <person name="Nakazawa H."/>
            <person name="Takamiya M."/>
            <person name="Kato Y."/>
            <person name="Yoshizawa T."/>
            <person name="Tanaka T."/>
            <person name="Kudoh Y."/>
            <person name="Yamazaki J."/>
            <person name="Kushida N."/>
            <person name="Oguchi A."/>
            <person name="Aoki K."/>
            <person name="Masuda S."/>
            <person name="Yanagii M."/>
            <person name="Nishimura M."/>
            <person name="Yamagishi A."/>
            <person name="Oshima T."/>
            <person name="Kikuchi H."/>
        </authorList>
    </citation>
    <scope>NUCLEOTIDE SEQUENCE [LARGE SCALE GENOMIC DNA]</scope>
    <source>
        <strain evidence="3">DSM 16993 / JCM 10545 / NBRC 100140 / 7</strain>
    </source>
</reference>
<sequence>MEYLTEMQQRVILALYYSGNEKVTFRKLIELTKSSTSPVKNAIDSLEEKGLVEEIEETESFPKRRYIKLTEKGKKVAEKLKELYTLIESTS</sequence>
<evidence type="ECO:0000313" key="2">
    <source>
        <dbReference type="EMBL" id="BAB66375.1"/>
    </source>
</evidence>
<dbReference type="InterPro" id="IPR000835">
    <property type="entry name" value="HTH_MarR-typ"/>
</dbReference>
<dbReference type="KEGG" id="sto:STK_13175"/>
<dbReference type="Pfam" id="PF01638">
    <property type="entry name" value="HxlR"/>
    <property type="match status" value="1"/>
</dbReference>
<gene>
    <name evidence="2" type="ordered locus">STK_13175</name>
    <name evidence="2" type="ORF">STS156</name>
</gene>
<feature type="domain" description="HTH marR-type" evidence="1">
    <location>
        <begin position="1"/>
        <end position="91"/>
    </location>
</feature>